<dbReference type="NCBIfam" id="TIGR02057">
    <property type="entry name" value="PAPS_reductase"/>
    <property type="match status" value="1"/>
</dbReference>
<comment type="subcellular location">
    <subcellularLocation>
        <location evidence="3">Cytoplasm</location>
    </subcellularLocation>
</comment>
<keyword evidence="2 3" id="KW-0560">Oxidoreductase</keyword>
<evidence type="ECO:0000256" key="1">
    <source>
        <dbReference type="ARBA" id="ARBA00009732"/>
    </source>
</evidence>
<dbReference type="NCBIfam" id="NF002537">
    <property type="entry name" value="PRK02090.1"/>
    <property type="match status" value="1"/>
</dbReference>
<gene>
    <name evidence="3 5" type="primary">cysH</name>
    <name evidence="5" type="ORF">HCG48_15625</name>
</gene>
<dbReference type="GO" id="GO:0005737">
    <property type="term" value="C:cytoplasm"/>
    <property type="evidence" value="ECO:0007669"/>
    <property type="project" value="UniProtKB-SubCell"/>
</dbReference>
<dbReference type="SUPFAM" id="SSF52402">
    <property type="entry name" value="Adenine nucleotide alpha hydrolases-like"/>
    <property type="match status" value="1"/>
</dbReference>
<dbReference type="KEGG" id="oxy:HCG48_15625"/>
<dbReference type="NCBIfam" id="TIGR00434">
    <property type="entry name" value="cysH"/>
    <property type="match status" value="1"/>
</dbReference>
<accession>A0A6H1U4H6</accession>
<proteinExistence type="inferred from homology"/>
<dbReference type="PANTHER" id="PTHR46509">
    <property type="entry name" value="PHOSPHOADENOSINE PHOSPHOSULFATE REDUCTASE"/>
    <property type="match status" value="1"/>
</dbReference>
<dbReference type="GO" id="GO:0004604">
    <property type="term" value="F:phosphoadenylyl-sulfate reductase (thioredoxin) activity"/>
    <property type="evidence" value="ECO:0007669"/>
    <property type="project" value="UniProtKB-UniRule"/>
</dbReference>
<dbReference type="HAMAP" id="MF_00063">
    <property type="entry name" value="CysH"/>
    <property type="match status" value="1"/>
</dbReference>
<comment type="caution">
    <text evidence="3">Lacks conserved residue(s) required for the propagation of feature annotation.</text>
</comment>
<dbReference type="InterPro" id="IPR011800">
    <property type="entry name" value="PAPS_reductase_CysH"/>
</dbReference>
<reference evidence="5 6" key="1">
    <citation type="submission" date="2020-04" db="EMBL/GenBank/DDBJ databases">
        <authorList>
            <person name="Basu S."/>
            <person name="Maruthanayagam V."/>
            <person name="Chakraborty S."/>
            <person name="Pramanik A."/>
            <person name="Mukherjee J."/>
            <person name="Brink B."/>
        </authorList>
    </citation>
    <scope>NUCLEOTIDE SEQUENCE [LARGE SCALE GENOMIC DNA]</scope>
    <source>
        <strain evidence="5 6">AP17</strain>
    </source>
</reference>
<dbReference type="Proteomes" id="UP000500857">
    <property type="component" value="Chromosome"/>
</dbReference>
<keyword evidence="3" id="KW-0963">Cytoplasm</keyword>
<dbReference type="InterPro" id="IPR002500">
    <property type="entry name" value="PAPS_reduct_dom"/>
</dbReference>
<dbReference type="PANTHER" id="PTHR46509:SF1">
    <property type="entry name" value="PHOSPHOADENOSINE PHOSPHOSULFATE REDUCTASE"/>
    <property type="match status" value="1"/>
</dbReference>
<evidence type="ECO:0000313" key="5">
    <source>
        <dbReference type="EMBL" id="QIZ73772.1"/>
    </source>
</evidence>
<sequence>MVYTPEAPVATRQQFDIDKLNQQFQFAHPREILAWCIENIPHGLVQSTAFGVSGMVIMDVLYRDLQPQRRVPVLFLDTLHHFQETLDLVEQSRKRYNLDLHVYKALDADSREAFALRYGDELWHRAVDKFHYLTKVEPLERGLKDLDTVAWITGRRRDQSPSRANMGVFEYDKKGRLKVNPLAYWTRNQTWGYVIEHGVPYNVLHDRGYASIGDEPLTTPVAAGEHERAGRWRGSAKMECGIHL</sequence>
<dbReference type="AlphaFoldDB" id="A0A6H1U4H6"/>
<comment type="function">
    <text evidence="3">Catalyzes the formation of sulfite from phosphoadenosine 5'-phosphosulfate (PAPS) using thioredoxin as an electron donor.</text>
</comment>
<dbReference type="EC" id="1.8.4.8" evidence="3"/>
<evidence type="ECO:0000256" key="2">
    <source>
        <dbReference type="ARBA" id="ARBA00023002"/>
    </source>
</evidence>
<protein>
    <recommendedName>
        <fullName evidence="3">Phosphoadenosine 5'-phosphosulfate reductase</fullName>
        <shortName evidence="3">PAPS reductase</shortName>
        <ecNumber evidence="3">1.8.4.8</ecNumber>
    </recommendedName>
    <alternativeName>
        <fullName evidence="3">3'-phosphoadenylylsulfate reductase</fullName>
    </alternativeName>
    <alternativeName>
        <fullName evidence="3">PAPS reductase, thioredoxin dependent</fullName>
    </alternativeName>
    <alternativeName>
        <fullName evidence="3">PAPS sulfotransferase</fullName>
    </alternativeName>
    <alternativeName>
        <fullName evidence="3">PAdoPS reductase</fullName>
    </alternativeName>
</protein>
<dbReference type="PIRSF" id="PIRSF000857">
    <property type="entry name" value="PAPS_reductase"/>
    <property type="match status" value="1"/>
</dbReference>
<comment type="pathway">
    <text evidence="3">Sulfur metabolism; hydrogen sulfide biosynthesis; sulfite from sulfate: step 3/3.</text>
</comment>
<dbReference type="Pfam" id="PF01507">
    <property type="entry name" value="PAPS_reduct"/>
    <property type="match status" value="1"/>
</dbReference>
<dbReference type="GO" id="GO:0019379">
    <property type="term" value="P:sulfate assimilation, phosphoadenylyl sulfate reduction by phosphoadenylyl-sulfate reductase (thioredoxin)"/>
    <property type="evidence" value="ECO:0007669"/>
    <property type="project" value="UniProtKB-UniRule"/>
</dbReference>
<evidence type="ECO:0000256" key="3">
    <source>
        <dbReference type="HAMAP-Rule" id="MF_00063"/>
    </source>
</evidence>
<feature type="active site" description="Nucleophile; cysteine thiosulfonate intermediate" evidence="3">
    <location>
        <position position="240"/>
    </location>
</feature>
<evidence type="ECO:0000313" key="6">
    <source>
        <dbReference type="Proteomes" id="UP000500857"/>
    </source>
</evidence>
<dbReference type="CDD" id="cd23945">
    <property type="entry name" value="PAPS_reductase"/>
    <property type="match status" value="1"/>
</dbReference>
<name>A0A6H1U4H6_9CYAN</name>
<dbReference type="EMBL" id="CP051167">
    <property type="protein sequence ID" value="QIZ73772.1"/>
    <property type="molecule type" value="Genomic_DNA"/>
</dbReference>
<dbReference type="GO" id="GO:0070814">
    <property type="term" value="P:hydrogen sulfide biosynthetic process"/>
    <property type="evidence" value="ECO:0007669"/>
    <property type="project" value="UniProtKB-UniRule"/>
</dbReference>
<dbReference type="Gene3D" id="3.40.50.620">
    <property type="entry name" value="HUPs"/>
    <property type="match status" value="1"/>
</dbReference>
<feature type="domain" description="Phosphoadenosine phosphosulphate reductase" evidence="4">
    <location>
        <begin position="44"/>
        <end position="220"/>
    </location>
</feature>
<organism evidence="5 6">
    <name type="scientific">Oxynema aestuarii AP17</name>
    <dbReference type="NCBI Taxonomy" id="2064643"/>
    <lineage>
        <taxon>Bacteria</taxon>
        <taxon>Bacillati</taxon>
        <taxon>Cyanobacteriota</taxon>
        <taxon>Cyanophyceae</taxon>
        <taxon>Oscillatoriophycideae</taxon>
        <taxon>Oscillatoriales</taxon>
        <taxon>Oscillatoriaceae</taxon>
        <taxon>Oxynema</taxon>
        <taxon>Oxynema aestuarii</taxon>
    </lineage>
</organism>
<dbReference type="InterPro" id="IPR014729">
    <property type="entry name" value="Rossmann-like_a/b/a_fold"/>
</dbReference>
<dbReference type="UniPathway" id="UPA00140">
    <property type="reaction ID" value="UER00206"/>
</dbReference>
<comment type="catalytic activity">
    <reaction evidence="3">
        <text>[thioredoxin]-disulfide + sulfite + adenosine 3',5'-bisphosphate + 2 H(+) = [thioredoxin]-dithiol + 3'-phosphoadenylyl sulfate</text>
        <dbReference type="Rhea" id="RHEA:11724"/>
        <dbReference type="Rhea" id="RHEA-COMP:10698"/>
        <dbReference type="Rhea" id="RHEA-COMP:10700"/>
        <dbReference type="ChEBI" id="CHEBI:15378"/>
        <dbReference type="ChEBI" id="CHEBI:17359"/>
        <dbReference type="ChEBI" id="CHEBI:29950"/>
        <dbReference type="ChEBI" id="CHEBI:50058"/>
        <dbReference type="ChEBI" id="CHEBI:58339"/>
        <dbReference type="ChEBI" id="CHEBI:58343"/>
        <dbReference type="EC" id="1.8.4.8"/>
    </reaction>
</comment>
<evidence type="ECO:0000259" key="4">
    <source>
        <dbReference type="Pfam" id="PF01507"/>
    </source>
</evidence>
<comment type="similarity">
    <text evidence="1 3">Belongs to the PAPS reductase family. CysH subfamily.</text>
</comment>
<keyword evidence="6" id="KW-1185">Reference proteome</keyword>
<dbReference type="InterPro" id="IPR004511">
    <property type="entry name" value="PAPS/APS_Rdtase"/>
</dbReference>